<evidence type="ECO:0000313" key="1">
    <source>
        <dbReference type="EMBL" id="EEF27389.1"/>
    </source>
</evidence>
<reference evidence="2" key="1">
    <citation type="journal article" date="2010" name="Nat. Biotechnol.">
        <title>Draft genome sequence of the oilseed species Ricinus communis.</title>
        <authorList>
            <person name="Chan A.P."/>
            <person name="Crabtree J."/>
            <person name="Zhao Q."/>
            <person name="Lorenzi H."/>
            <person name="Orvis J."/>
            <person name="Puiu D."/>
            <person name="Melake-Berhan A."/>
            <person name="Jones K.M."/>
            <person name="Redman J."/>
            <person name="Chen G."/>
            <person name="Cahoon E.B."/>
            <person name="Gedil M."/>
            <person name="Stanke M."/>
            <person name="Haas B.J."/>
            <person name="Wortman J.R."/>
            <person name="Fraser-Liggett C.M."/>
            <person name="Ravel J."/>
            <person name="Rabinowicz P.D."/>
        </authorList>
    </citation>
    <scope>NUCLEOTIDE SEQUENCE [LARGE SCALE GENOMIC DNA]</scope>
    <source>
        <strain evidence="2">cv. Hale</strain>
    </source>
</reference>
<dbReference type="InParanoid" id="B9T9S8"/>
<dbReference type="AlphaFoldDB" id="B9T9S8"/>
<gene>
    <name evidence="1" type="ORF">RCOM_2017230</name>
</gene>
<proteinExistence type="predicted"/>
<accession>B9T9S8</accession>
<dbReference type="EMBL" id="EQ975450">
    <property type="protein sequence ID" value="EEF27389.1"/>
    <property type="molecule type" value="Genomic_DNA"/>
</dbReference>
<protein>
    <submittedName>
        <fullName evidence="1">Uncharacterized protein</fullName>
    </submittedName>
</protein>
<keyword evidence="2" id="KW-1185">Reference proteome</keyword>
<evidence type="ECO:0000313" key="2">
    <source>
        <dbReference type="Proteomes" id="UP000008311"/>
    </source>
</evidence>
<sequence length="88" mass="9941">MLEGMVFALFDFKVSCVRLLKLSGKSVWRTNLQRPVKAFAEALTTLGIHSSWPVGRKVHIMQQLSTGGYLRCAQNMQLLGPNPHLFLR</sequence>
<dbReference type="Proteomes" id="UP000008311">
    <property type="component" value="Unassembled WGS sequence"/>
</dbReference>
<organism evidence="1 2">
    <name type="scientific">Ricinus communis</name>
    <name type="common">Castor bean</name>
    <dbReference type="NCBI Taxonomy" id="3988"/>
    <lineage>
        <taxon>Eukaryota</taxon>
        <taxon>Viridiplantae</taxon>
        <taxon>Streptophyta</taxon>
        <taxon>Embryophyta</taxon>
        <taxon>Tracheophyta</taxon>
        <taxon>Spermatophyta</taxon>
        <taxon>Magnoliopsida</taxon>
        <taxon>eudicotyledons</taxon>
        <taxon>Gunneridae</taxon>
        <taxon>Pentapetalae</taxon>
        <taxon>rosids</taxon>
        <taxon>fabids</taxon>
        <taxon>Malpighiales</taxon>
        <taxon>Euphorbiaceae</taxon>
        <taxon>Acalyphoideae</taxon>
        <taxon>Acalypheae</taxon>
        <taxon>Ricinus</taxon>
    </lineage>
</organism>
<name>B9T9S8_RICCO</name>